<evidence type="ECO:0000313" key="4">
    <source>
        <dbReference type="RefSeq" id="XP_016969973.1"/>
    </source>
</evidence>
<dbReference type="OrthoDB" id="8190343at2759"/>
<feature type="region of interest" description="Disordered" evidence="1">
    <location>
        <begin position="265"/>
        <end position="289"/>
    </location>
</feature>
<evidence type="ECO:0000313" key="3">
    <source>
        <dbReference type="Proteomes" id="UP001652680"/>
    </source>
</evidence>
<dbReference type="Proteomes" id="UP001652680">
    <property type="component" value="Unassembled WGS sequence"/>
</dbReference>
<feature type="region of interest" description="Disordered" evidence="1">
    <location>
        <begin position="113"/>
        <end position="133"/>
    </location>
</feature>
<evidence type="ECO:0000313" key="2">
    <source>
        <dbReference type="EnsemblMetazoa" id="XP_016969973.1"/>
    </source>
</evidence>
<feature type="region of interest" description="Disordered" evidence="1">
    <location>
        <begin position="85"/>
        <end position="104"/>
    </location>
</feature>
<dbReference type="GeneID" id="108037826"/>
<feature type="compositionally biased region" description="Low complexity" evidence="1">
    <location>
        <begin position="118"/>
        <end position="131"/>
    </location>
</feature>
<reference evidence="4" key="2">
    <citation type="submission" date="2025-04" db="UniProtKB">
        <authorList>
            <consortium name="RefSeq"/>
        </authorList>
    </citation>
    <scope>IDENTIFICATION</scope>
</reference>
<keyword evidence="3" id="KW-1185">Reference proteome</keyword>
<reference evidence="2" key="3">
    <citation type="submission" date="2025-05" db="UniProtKB">
        <authorList>
            <consortium name="EnsemblMetazoa"/>
        </authorList>
    </citation>
    <scope>IDENTIFICATION</scope>
</reference>
<dbReference type="EnsemblMetazoa" id="XM_017114484.2">
    <property type="protein sequence ID" value="XP_016969973.1"/>
    <property type="gene ID" value="LOC108037826"/>
</dbReference>
<organism evidence="4">
    <name type="scientific">Drosophila rhopaloa</name>
    <name type="common">Fruit fly</name>
    <dbReference type="NCBI Taxonomy" id="1041015"/>
    <lineage>
        <taxon>Eukaryota</taxon>
        <taxon>Metazoa</taxon>
        <taxon>Ecdysozoa</taxon>
        <taxon>Arthropoda</taxon>
        <taxon>Hexapoda</taxon>
        <taxon>Insecta</taxon>
        <taxon>Pterygota</taxon>
        <taxon>Neoptera</taxon>
        <taxon>Endopterygota</taxon>
        <taxon>Diptera</taxon>
        <taxon>Brachycera</taxon>
        <taxon>Muscomorpha</taxon>
        <taxon>Ephydroidea</taxon>
        <taxon>Drosophilidae</taxon>
        <taxon>Drosophila</taxon>
        <taxon>Sophophora</taxon>
    </lineage>
</organism>
<proteinExistence type="predicted"/>
<accession>A0A6P4E3Z7</accession>
<dbReference type="RefSeq" id="XP_016969973.1">
    <property type="nucleotide sequence ID" value="XM_017114484.1"/>
</dbReference>
<gene>
    <name evidence="4" type="primary">LOC108037826</name>
    <name evidence="2" type="synonym">108037826</name>
</gene>
<protein>
    <submittedName>
        <fullName evidence="4">Uncharacterized protein LOC108037826 isoform X3</fullName>
    </submittedName>
</protein>
<reference evidence="3" key="1">
    <citation type="journal article" date="2021" name="Elife">
        <title>Highly contiguous assemblies of 101 drosophilid genomes.</title>
        <authorList>
            <person name="Kim B.Y."/>
            <person name="Wang J.R."/>
            <person name="Miller D.E."/>
            <person name="Barmina O."/>
            <person name="Delaney E."/>
            <person name="Thompson A."/>
            <person name="Comeault A.A."/>
            <person name="Peede D."/>
            <person name="D'Agostino E.R."/>
            <person name="Pelaez J."/>
            <person name="Aguilar J.M."/>
            <person name="Haji D."/>
            <person name="Matsunaga T."/>
            <person name="Armstrong E.E."/>
            <person name="Zych M."/>
            <person name="Ogawa Y."/>
            <person name="Stamenkovic-Radak M."/>
            <person name="Jelic M."/>
            <person name="Veselinovic M.S."/>
            <person name="Tanaskovic M."/>
            <person name="Eric P."/>
            <person name="Gao J.J."/>
            <person name="Katoh T.K."/>
            <person name="Toda M.J."/>
            <person name="Watabe H."/>
            <person name="Watada M."/>
            <person name="Davis J.S."/>
            <person name="Moyle L.C."/>
            <person name="Manoli G."/>
            <person name="Bertolini E."/>
            <person name="Kostal V."/>
            <person name="Hawley R.S."/>
            <person name="Takahashi A."/>
            <person name="Jones C.D."/>
            <person name="Price D.K."/>
            <person name="Whiteman N."/>
            <person name="Kopp A."/>
            <person name="Matute D.R."/>
            <person name="Petrov D.A."/>
        </authorList>
    </citation>
    <scope>NUCLEOTIDE SEQUENCE [LARGE SCALE GENOMIC DNA]</scope>
</reference>
<sequence>MVPTRLQRRVVPPQSPENHQSLPAPFAFWGLRGLSQESRSKDESPLRQLEGNPVRRELWTPMQLPTDEGNNHRYLLVVPKQPIERPYGHRMGSGQASGKQLHCPRQCSGFQSVSWTNPSSASQPQRSQQFQPREDGLSVLGSFRVPPVLASTALGIIKEHLNRTIVERHSFVRGAGPPLRKMRRTLLSRPISSRPRRPVLRPSHKANSPILDENRTLLLTNNPFQNLTFGDHQREVIVLHPPDPGFRPSKNSFGKDEVEVQHITVRTEDPGVHPSPPKPPVKPKRNVPR</sequence>
<name>A0A6P4E3Z7_DRORH</name>
<evidence type="ECO:0000256" key="1">
    <source>
        <dbReference type="SAM" id="MobiDB-lite"/>
    </source>
</evidence>
<feature type="region of interest" description="Disordered" evidence="1">
    <location>
        <begin position="1"/>
        <end position="23"/>
    </location>
</feature>
<dbReference type="AlphaFoldDB" id="A0A6P4E3Z7"/>